<dbReference type="Proteomes" id="UP000008370">
    <property type="component" value="Unassembled WGS sequence"/>
</dbReference>
<gene>
    <name evidence="2" type="ORF">PHACADRAFT_198619</name>
</gene>
<dbReference type="KEGG" id="pco:PHACADRAFT_198619"/>
<dbReference type="EMBL" id="JH930475">
    <property type="protein sequence ID" value="EKM52564.1"/>
    <property type="molecule type" value="Genomic_DNA"/>
</dbReference>
<evidence type="ECO:0000313" key="2">
    <source>
        <dbReference type="EMBL" id="EKM52564.1"/>
    </source>
</evidence>
<dbReference type="HOGENOM" id="CLU_2574638_0_0_1"/>
<keyword evidence="3" id="KW-1185">Reference proteome</keyword>
<feature type="domain" description="NADAR" evidence="1">
    <location>
        <begin position="6"/>
        <end position="72"/>
    </location>
</feature>
<dbReference type="CDD" id="cd15457">
    <property type="entry name" value="NADAR"/>
    <property type="match status" value="1"/>
</dbReference>
<organism evidence="2 3">
    <name type="scientific">Phanerochaete carnosa (strain HHB-10118-sp)</name>
    <name type="common">White-rot fungus</name>
    <name type="synonym">Peniophora carnosa</name>
    <dbReference type="NCBI Taxonomy" id="650164"/>
    <lineage>
        <taxon>Eukaryota</taxon>
        <taxon>Fungi</taxon>
        <taxon>Dikarya</taxon>
        <taxon>Basidiomycota</taxon>
        <taxon>Agaricomycotina</taxon>
        <taxon>Agaricomycetes</taxon>
        <taxon>Polyporales</taxon>
        <taxon>Phanerochaetaceae</taxon>
        <taxon>Phanerochaete</taxon>
    </lineage>
</organism>
<dbReference type="AlphaFoldDB" id="K5W0Z8"/>
<reference evidence="2 3" key="1">
    <citation type="journal article" date="2012" name="BMC Genomics">
        <title>Comparative genomics of the white-rot fungi, Phanerochaete carnosa and P. chrysosporium, to elucidate the genetic basis of the distinct wood types they colonize.</title>
        <authorList>
            <person name="Suzuki H."/>
            <person name="MacDonald J."/>
            <person name="Syed K."/>
            <person name="Salamov A."/>
            <person name="Hori C."/>
            <person name="Aerts A."/>
            <person name="Henrissat B."/>
            <person name="Wiebenga A."/>
            <person name="vanKuyk P.A."/>
            <person name="Barry K."/>
            <person name="Lindquist E."/>
            <person name="LaButti K."/>
            <person name="Lapidus A."/>
            <person name="Lucas S."/>
            <person name="Coutinho P."/>
            <person name="Gong Y."/>
            <person name="Samejima M."/>
            <person name="Mahadevan R."/>
            <person name="Abou-Zaid M."/>
            <person name="de Vries R.P."/>
            <person name="Igarashi K."/>
            <person name="Yadav J.S."/>
            <person name="Grigoriev I.V."/>
            <person name="Master E.R."/>
        </authorList>
    </citation>
    <scope>NUCLEOTIDE SEQUENCE [LARGE SCALE GENOMIC DNA]</scope>
    <source>
        <strain evidence="2 3">HHB-10118-sp</strain>
    </source>
</reference>
<dbReference type="InterPro" id="IPR037238">
    <property type="entry name" value="YbiA-like_sf"/>
</dbReference>
<name>K5W0Z8_PHACS</name>
<dbReference type="Pfam" id="PF08719">
    <property type="entry name" value="NADAR"/>
    <property type="match status" value="1"/>
</dbReference>
<dbReference type="RefSeq" id="XP_007398905.1">
    <property type="nucleotide sequence ID" value="XM_007398843.1"/>
</dbReference>
<sequence length="81" mass="8994">MPTGSKAREEAAQRREHRRSDWFDANTGFVDQILEAKFAQNAGLEEFLLDTGSSEIHGSSSFDSFWGIGMDRMGPNGLSKL</sequence>
<dbReference type="STRING" id="650164.K5W0Z8"/>
<evidence type="ECO:0000259" key="1">
    <source>
        <dbReference type="Pfam" id="PF08719"/>
    </source>
</evidence>
<protein>
    <recommendedName>
        <fullName evidence="1">NADAR domain-containing protein</fullName>
    </recommendedName>
</protein>
<dbReference type="InterPro" id="IPR012816">
    <property type="entry name" value="NADAR"/>
</dbReference>
<dbReference type="OrthoDB" id="206452at2759"/>
<dbReference type="Gene3D" id="1.10.357.40">
    <property type="entry name" value="YbiA-like"/>
    <property type="match status" value="1"/>
</dbReference>
<evidence type="ECO:0000313" key="3">
    <source>
        <dbReference type="Proteomes" id="UP000008370"/>
    </source>
</evidence>
<proteinExistence type="predicted"/>
<dbReference type="GeneID" id="18911343"/>
<accession>K5W0Z8</accession>
<dbReference type="InParanoid" id="K5W0Z8"/>
<dbReference type="SUPFAM" id="SSF143990">
    <property type="entry name" value="YbiA-like"/>
    <property type="match status" value="1"/>
</dbReference>